<feature type="chain" id="PRO_5011975239" evidence="1">
    <location>
        <begin position="24"/>
        <end position="340"/>
    </location>
</feature>
<dbReference type="EMBL" id="NTJZ01000003">
    <property type="protein sequence ID" value="PDH34654.1"/>
    <property type="molecule type" value="Genomic_DNA"/>
</dbReference>
<proteinExistence type="predicted"/>
<dbReference type="Proteomes" id="UP000219329">
    <property type="component" value="Unassembled WGS sequence"/>
</dbReference>
<comment type="caution">
    <text evidence="2">The sequence shown here is derived from an EMBL/GenBank/DDBJ whole genome shotgun (WGS) entry which is preliminary data.</text>
</comment>
<gene>
    <name evidence="2" type="ORF">CNF02_04680</name>
</gene>
<keyword evidence="1" id="KW-0732">Signal</keyword>
<dbReference type="AlphaFoldDB" id="A0A2A5WEF9"/>
<feature type="signal peptide" evidence="1">
    <location>
        <begin position="1"/>
        <end position="23"/>
    </location>
</feature>
<name>A0A2A5WEF9_9GAMM</name>
<sequence>MISTKLKIIVIPLVIQCSGALFAAEEYLTPETQWGHPDLQGVWNFASNVPMERSEEFGDRQFLNKEEVLEAQRERFSIGRRREPSRTSNGIEAFYNDTMWMERARVDGVVRTSLLVYPLNGRLPEPVEGISHQPGGERDVPGERPVRFAVGGIGRDGPEDRGLSERCLVGFNAGPQLMPSVYNNNVQIVQNKDYVVIFAEMVHDARLIRLTTGPELDPKVRQWSGDSRGYWDGDTLVITTKNFNGLTQSFEGYGSSKNKVLYERLTRIGPETINYEFTIDDLSTFTDKLTAIITLAKVSAQLYEYACHEGNYGMGNMLRASRNRDATELTDRVREMFLDR</sequence>
<evidence type="ECO:0000313" key="3">
    <source>
        <dbReference type="Proteomes" id="UP000219329"/>
    </source>
</evidence>
<evidence type="ECO:0000256" key="1">
    <source>
        <dbReference type="SAM" id="SignalP"/>
    </source>
</evidence>
<organism evidence="2 3">
    <name type="scientific">OM182 bacterium MED-G28</name>
    <dbReference type="NCBI Taxonomy" id="1986256"/>
    <lineage>
        <taxon>Bacteria</taxon>
        <taxon>Pseudomonadati</taxon>
        <taxon>Pseudomonadota</taxon>
        <taxon>Gammaproteobacteria</taxon>
        <taxon>OMG group</taxon>
        <taxon>OM182 clade</taxon>
    </lineage>
</organism>
<evidence type="ECO:0000313" key="2">
    <source>
        <dbReference type="EMBL" id="PDH34654.1"/>
    </source>
</evidence>
<protein>
    <submittedName>
        <fullName evidence="2">Uncharacterized protein</fullName>
    </submittedName>
</protein>
<reference evidence="2 3" key="1">
    <citation type="submission" date="2017-08" db="EMBL/GenBank/DDBJ databases">
        <title>Fine stratification of microbial communities through a metagenomic profile of the photic zone.</title>
        <authorList>
            <person name="Haro-Moreno J.M."/>
            <person name="Lopez-Perez M."/>
            <person name="De La Torre J."/>
            <person name="Picazo A."/>
            <person name="Camacho A."/>
            <person name="Rodriguez-Valera F."/>
        </authorList>
    </citation>
    <scope>NUCLEOTIDE SEQUENCE [LARGE SCALE GENOMIC DNA]</scope>
    <source>
        <strain evidence="2">MED-G28</strain>
    </source>
</reference>
<accession>A0A2A5WEF9</accession>